<keyword evidence="4" id="KW-1185">Reference proteome</keyword>
<evidence type="ECO:0000313" key="4">
    <source>
        <dbReference type="Proteomes" id="UP000593802"/>
    </source>
</evidence>
<dbReference type="Proteomes" id="UP000593802">
    <property type="component" value="Chromosome"/>
</dbReference>
<dbReference type="SMART" id="SM00966">
    <property type="entry name" value="SpoVT_AbrB"/>
    <property type="match status" value="1"/>
</dbReference>
<evidence type="ECO:0000256" key="1">
    <source>
        <dbReference type="PROSITE-ProRule" id="PRU01076"/>
    </source>
</evidence>
<evidence type="ECO:0000313" key="3">
    <source>
        <dbReference type="EMBL" id="BCJ87760.1"/>
    </source>
</evidence>
<evidence type="ECO:0000259" key="2">
    <source>
        <dbReference type="PROSITE" id="PS51740"/>
    </source>
</evidence>
<keyword evidence="1" id="KW-0238">DNA-binding</keyword>
<dbReference type="InterPro" id="IPR007159">
    <property type="entry name" value="SpoVT-AbrB_dom"/>
</dbReference>
<dbReference type="AlphaFoldDB" id="A0A7I8DGQ8"/>
<dbReference type="RefSeq" id="WP_200758094.1">
    <property type="nucleotide sequence ID" value="NZ_AP023366.1"/>
</dbReference>
<proteinExistence type="predicted"/>
<reference evidence="3 4" key="1">
    <citation type="submission" date="2020-08" db="EMBL/GenBank/DDBJ databases">
        <title>Complete Genome Sequence of Effusibacillus dendaii Strain skT53, Isolated from Farmland soil.</title>
        <authorList>
            <person name="Konishi T."/>
            <person name="Kawasaki H."/>
        </authorList>
    </citation>
    <scope>NUCLEOTIDE SEQUENCE [LARGE SCALE GENOMIC DNA]</scope>
    <source>
        <strain evidence="4">skT53</strain>
    </source>
</reference>
<dbReference type="SUPFAM" id="SSF89447">
    <property type="entry name" value="AbrB/MazE/MraZ-like"/>
    <property type="match status" value="1"/>
</dbReference>
<dbReference type="Gene3D" id="2.10.260.10">
    <property type="match status" value="1"/>
</dbReference>
<dbReference type="NCBIfam" id="TIGR01439">
    <property type="entry name" value="lp_hng_hel_AbrB"/>
    <property type="match status" value="1"/>
</dbReference>
<sequence>MTMRNMKEGLKPVNQKGNCFSPFEHVSFGGSKNMSVTTKVSSKGQVVIPAEIRKAIKVEEGDSLAFEVIDQGTLRVRVIRTKPLMSLFGALSARPNQPEMDFQEIRRQARYSMTEKRFSKGEGL</sequence>
<name>A0A7I8DGQ8_9BACL</name>
<dbReference type="EMBL" id="AP023366">
    <property type="protein sequence ID" value="BCJ87760.1"/>
    <property type="molecule type" value="Genomic_DNA"/>
</dbReference>
<protein>
    <recommendedName>
        <fullName evidence="2">SpoVT-AbrB domain-containing protein</fullName>
    </recommendedName>
</protein>
<organism evidence="3 4">
    <name type="scientific">Effusibacillus dendaii</name>
    <dbReference type="NCBI Taxonomy" id="2743772"/>
    <lineage>
        <taxon>Bacteria</taxon>
        <taxon>Bacillati</taxon>
        <taxon>Bacillota</taxon>
        <taxon>Bacilli</taxon>
        <taxon>Bacillales</taxon>
        <taxon>Alicyclobacillaceae</taxon>
        <taxon>Effusibacillus</taxon>
    </lineage>
</organism>
<feature type="domain" description="SpoVT-AbrB" evidence="2">
    <location>
        <begin position="35"/>
        <end position="81"/>
    </location>
</feature>
<dbReference type="InterPro" id="IPR037914">
    <property type="entry name" value="SpoVT-AbrB_sf"/>
</dbReference>
<gene>
    <name evidence="3" type="ORF">skT53_27450</name>
</gene>
<dbReference type="PROSITE" id="PS51740">
    <property type="entry name" value="SPOVT_ABRB"/>
    <property type="match status" value="1"/>
</dbReference>
<accession>A0A7I8DGQ8</accession>
<dbReference type="KEGG" id="eff:skT53_27450"/>
<dbReference type="GO" id="GO:0003677">
    <property type="term" value="F:DNA binding"/>
    <property type="evidence" value="ECO:0007669"/>
    <property type="project" value="UniProtKB-UniRule"/>
</dbReference>
<dbReference type="Pfam" id="PF04014">
    <property type="entry name" value="MazE_antitoxin"/>
    <property type="match status" value="1"/>
</dbReference>